<name>A0A238WTN9_9PSEU</name>
<organism evidence="2 3">
    <name type="scientific">Haloechinothrix alba</name>
    <dbReference type="NCBI Taxonomy" id="664784"/>
    <lineage>
        <taxon>Bacteria</taxon>
        <taxon>Bacillati</taxon>
        <taxon>Actinomycetota</taxon>
        <taxon>Actinomycetes</taxon>
        <taxon>Pseudonocardiales</taxon>
        <taxon>Pseudonocardiaceae</taxon>
        <taxon>Haloechinothrix</taxon>
    </lineage>
</organism>
<feature type="compositionally biased region" description="Polar residues" evidence="1">
    <location>
        <begin position="22"/>
        <end position="32"/>
    </location>
</feature>
<gene>
    <name evidence="2" type="ORF">SAMN06265360_107192</name>
</gene>
<dbReference type="RefSeq" id="WP_141134622.1">
    <property type="nucleotide sequence ID" value="NZ_FZNW01000007.1"/>
</dbReference>
<protein>
    <submittedName>
        <fullName evidence="2">Uncharacterized protein</fullName>
    </submittedName>
</protein>
<dbReference type="AlphaFoldDB" id="A0A238WTN9"/>
<feature type="region of interest" description="Disordered" evidence="1">
    <location>
        <begin position="1"/>
        <end position="32"/>
    </location>
</feature>
<reference evidence="2 3" key="1">
    <citation type="submission" date="2017-06" db="EMBL/GenBank/DDBJ databases">
        <authorList>
            <person name="Kim H.J."/>
            <person name="Triplett B.A."/>
        </authorList>
    </citation>
    <scope>NUCLEOTIDE SEQUENCE [LARGE SCALE GENOMIC DNA]</scope>
    <source>
        <strain evidence="2 3">DSM 45207</strain>
    </source>
</reference>
<evidence type="ECO:0000313" key="2">
    <source>
        <dbReference type="EMBL" id="SNR49711.1"/>
    </source>
</evidence>
<evidence type="ECO:0000256" key="1">
    <source>
        <dbReference type="SAM" id="MobiDB-lite"/>
    </source>
</evidence>
<dbReference type="EMBL" id="FZNW01000007">
    <property type="protein sequence ID" value="SNR49711.1"/>
    <property type="molecule type" value="Genomic_DNA"/>
</dbReference>
<sequence>MRTEKGPRRGSGGGKVHEGSGTTCEYTAATDTPAQLRARRAASYRFPPMECGHRDPVDCYPRPRDINAARLAWWHLREHGLLSEHVEAVLAEEVV</sequence>
<proteinExistence type="predicted"/>
<dbReference type="Proteomes" id="UP000198348">
    <property type="component" value="Unassembled WGS sequence"/>
</dbReference>
<evidence type="ECO:0000313" key="3">
    <source>
        <dbReference type="Proteomes" id="UP000198348"/>
    </source>
</evidence>
<accession>A0A238WTN9</accession>
<dbReference type="OrthoDB" id="4641467at2"/>
<keyword evidence="3" id="KW-1185">Reference proteome</keyword>